<dbReference type="Proteomes" id="UP001227101">
    <property type="component" value="Chromosome"/>
</dbReference>
<evidence type="ECO:0000313" key="2">
    <source>
        <dbReference type="Proteomes" id="UP001227101"/>
    </source>
</evidence>
<gene>
    <name evidence="1" type="ORF">QP939_43110</name>
</gene>
<organism evidence="1 2">
    <name type="scientific">Amycolatopsis nalaikhensis</name>
    <dbReference type="NCBI Taxonomy" id="715472"/>
    <lineage>
        <taxon>Bacteria</taxon>
        <taxon>Bacillati</taxon>
        <taxon>Actinomycetota</taxon>
        <taxon>Actinomycetes</taxon>
        <taxon>Pseudonocardiales</taxon>
        <taxon>Pseudonocardiaceae</taxon>
        <taxon>Amycolatopsis</taxon>
    </lineage>
</organism>
<dbReference type="RefSeq" id="WP_285452555.1">
    <property type="nucleotide sequence ID" value="NZ_CP127173.1"/>
</dbReference>
<sequence>MTAEELAAVLRLMGPARHAVIGTATDPTSRADGARIAAAWDGDVLATVTWPETAASWLRQARRFASPDPDVWVVCATPAGWTGMTHRLRQSTTWSPHRTIVTSALADFRLPGIRGTRPDGTTWENR</sequence>
<dbReference type="EMBL" id="CP127173">
    <property type="protein sequence ID" value="WIV55541.1"/>
    <property type="molecule type" value="Genomic_DNA"/>
</dbReference>
<reference evidence="1 2" key="1">
    <citation type="submission" date="2023-06" db="EMBL/GenBank/DDBJ databases">
        <authorList>
            <person name="Oyuntsetseg B."/>
            <person name="Kim S.B."/>
        </authorList>
    </citation>
    <scope>NUCLEOTIDE SEQUENCE [LARGE SCALE GENOMIC DNA]</scope>
    <source>
        <strain evidence="1 2">2-2</strain>
    </source>
</reference>
<accession>A0ABY8XIX6</accession>
<protein>
    <submittedName>
        <fullName evidence="1">Uncharacterized protein</fullName>
    </submittedName>
</protein>
<keyword evidence="2" id="KW-1185">Reference proteome</keyword>
<name>A0ABY8XIX6_9PSEU</name>
<evidence type="ECO:0000313" key="1">
    <source>
        <dbReference type="EMBL" id="WIV55541.1"/>
    </source>
</evidence>
<proteinExistence type="predicted"/>